<evidence type="ECO:0000313" key="2">
    <source>
        <dbReference type="EMBL" id="SPH22346.1"/>
    </source>
</evidence>
<organism evidence="2 3">
    <name type="scientific">Ascidiaceihabitans donghaensis</name>
    <dbReference type="NCBI Taxonomy" id="1510460"/>
    <lineage>
        <taxon>Bacteria</taxon>
        <taxon>Pseudomonadati</taxon>
        <taxon>Pseudomonadota</taxon>
        <taxon>Alphaproteobacteria</taxon>
        <taxon>Rhodobacterales</taxon>
        <taxon>Paracoccaceae</taxon>
        <taxon>Ascidiaceihabitans</taxon>
    </lineage>
</organism>
<dbReference type="AlphaFoldDB" id="A0A2R8BH60"/>
<feature type="transmembrane region" description="Helical" evidence="1">
    <location>
        <begin position="174"/>
        <end position="195"/>
    </location>
</feature>
<evidence type="ECO:0000256" key="1">
    <source>
        <dbReference type="SAM" id="Phobius"/>
    </source>
</evidence>
<dbReference type="Proteomes" id="UP000244880">
    <property type="component" value="Unassembled WGS sequence"/>
</dbReference>
<proteinExistence type="predicted"/>
<keyword evidence="1" id="KW-0472">Membrane</keyword>
<dbReference type="InterPro" id="IPR008523">
    <property type="entry name" value="DUF805"/>
</dbReference>
<protein>
    <recommendedName>
        <fullName evidence="4">DUF805 domain-containing protein</fullName>
    </recommendedName>
</protein>
<gene>
    <name evidence="2" type="ORF">ASD8599_03090</name>
</gene>
<evidence type="ECO:0000313" key="3">
    <source>
        <dbReference type="Proteomes" id="UP000244880"/>
    </source>
</evidence>
<feature type="transmembrane region" description="Helical" evidence="1">
    <location>
        <begin position="31"/>
        <end position="54"/>
    </location>
</feature>
<dbReference type="OrthoDB" id="7874572at2"/>
<sequence>MEKDFRSLTLFGVVGSLGILWYRVYDPHPELWVQALGVGIWVVTAICLVISITFKVIRKAPELSQNVDTAKVTKSVLEATDNVAEIGVGAFRSAIQKLTPLFLGLFAFEGKASRLKYLISQVGSVFSILFFTLGFGLDPNLFWKVILMIAILASLVCLLSFGVRRTRDIGVSHWWYLLILVPPVNLAVQVALLIVPSDELVGKGL</sequence>
<dbReference type="EMBL" id="OMOR01000001">
    <property type="protein sequence ID" value="SPH22346.1"/>
    <property type="molecule type" value="Genomic_DNA"/>
</dbReference>
<dbReference type="PANTHER" id="PTHR34980">
    <property type="entry name" value="INNER MEMBRANE PROTEIN-RELATED-RELATED"/>
    <property type="match status" value="1"/>
</dbReference>
<evidence type="ECO:0008006" key="4">
    <source>
        <dbReference type="Google" id="ProtNLM"/>
    </source>
</evidence>
<accession>A0A2R8BH60</accession>
<feature type="transmembrane region" description="Helical" evidence="1">
    <location>
        <begin position="141"/>
        <end position="162"/>
    </location>
</feature>
<feature type="transmembrane region" description="Helical" evidence="1">
    <location>
        <begin position="117"/>
        <end position="135"/>
    </location>
</feature>
<dbReference type="RefSeq" id="WP_108829301.1">
    <property type="nucleotide sequence ID" value="NZ_OMOR01000001.1"/>
</dbReference>
<keyword evidence="1" id="KW-0812">Transmembrane</keyword>
<keyword evidence="3" id="KW-1185">Reference proteome</keyword>
<dbReference type="Pfam" id="PF05656">
    <property type="entry name" value="DUF805"/>
    <property type="match status" value="1"/>
</dbReference>
<name>A0A2R8BH60_9RHOB</name>
<dbReference type="GO" id="GO:0005886">
    <property type="term" value="C:plasma membrane"/>
    <property type="evidence" value="ECO:0007669"/>
    <property type="project" value="TreeGrafter"/>
</dbReference>
<feature type="transmembrane region" description="Helical" evidence="1">
    <location>
        <begin position="7"/>
        <end position="25"/>
    </location>
</feature>
<keyword evidence="1" id="KW-1133">Transmembrane helix</keyword>
<reference evidence="2 3" key="1">
    <citation type="submission" date="2018-03" db="EMBL/GenBank/DDBJ databases">
        <authorList>
            <person name="Keele B.F."/>
        </authorList>
    </citation>
    <scope>NUCLEOTIDE SEQUENCE [LARGE SCALE GENOMIC DNA]</scope>
    <source>
        <strain evidence="2 3">CECT 8599</strain>
    </source>
</reference>